<evidence type="ECO:0000313" key="2">
    <source>
        <dbReference type="Proteomes" id="UP001551189"/>
    </source>
</evidence>
<dbReference type="Proteomes" id="UP001551189">
    <property type="component" value="Unassembled WGS sequence"/>
</dbReference>
<sequence length="160" mass="17634">MSGSRILGIEEAREPEEEVIEIERHPFTNNSRTSSATRQLEVSNSIERTVQIESSSVSRHGGGATVSVLGLGSVMGQLQQEISKRYALTSRSSLTVRESVSVEVPPRTAVELVVEWKKVCARGDIRLGTGRHREDALIPYRVPVRLTFVAEVKDLPHGES</sequence>
<dbReference type="RefSeq" id="WP_359690958.1">
    <property type="nucleotide sequence ID" value="NZ_JBEYXT010000013.1"/>
</dbReference>
<reference evidence="1 2" key="1">
    <citation type="submission" date="2024-06" db="EMBL/GenBank/DDBJ databases">
        <title>The Natural Products Discovery Center: Release of the First 8490 Sequenced Strains for Exploring Actinobacteria Biosynthetic Diversity.</title>
        <authorList>
            <person name="Kalkreuter E."/>
            <person name="Kautsar S.A."/>
            <person name="Yang D."/>
            <person name="Bader C.D."/>
            <person name="Teijaro C.N."/>
            <person name="Fluegel L."/>
            <person name="Davis C.M."/>
            <person name="Simpson J.R."/>
            <person name="Lauterbach L."/>
            <person name="Steele A.D."/>
            <person name="Gui C."/>
            <person name="Meng S."/>
            <person name="Li G."/>
            <person name="Viehrig K."/>
            <person name="Ye F."/>
            <person name="Su P."/>
            <person name="Kiefer A.F."/>
            <person name="Nichols A."/>
            <person name="Cepeda A.J."/>
            <person name="Yan W."/>
            <person name="Fan B."/>
            <person name="Jiang Y."/>
            <person name="Adhikari A."/>
            <person name="Zheng C.-J."/>
            <person name="Schuster L."/>
            <person name="Cowan T.M."/>
            <person name="Smanski M.J."/>
            <person name="Chevrette M.G."/>
            <person name="De Carvalho L.P.S."/>
            <person name="Shen B."/>
        </authorList>
    </citation>
    <scope>NUCLEOTIDE SEQUENCE [LARGE SCALE GENOMIC DNA]</scope>
    <source>
        <strain evidence="1 2">NPDC046851</strain>
    </source>
</reference>
<proteinExistence type="predicted"/>
<evidence type="ECO:0000313" key="1">
    <source>
        <dbReference type="EMBL" id="MEU6800352.1"/>
    </source>
</evidence>
<organism evidence="1 2">
    <name type="scientific">Streptomyces neyagawaensis</name>
    <dbReference type="NCBI Taxonomy" id="42238"/>
    <lineage>
        <taxon>Bacteria</taxon>
        <taxon>Bacillati</taxon>
        <taxon>Actinomycetota</taxon>
        <taxon>Actinomycetes</taxon>
        <taxon>Kitasatosporales</taxon>
        <taxon>Streptomycetaceae</taxon>
        <taxon>Streptomyces</taxon>
    </lineage>
</organism>
<keyword evidence="2" id="KW-1185">Reference proteome</keyword>
<dbReference type="EMBL" id="JBEYXT010000013">
    <property type="protein sequence ID" value="MEU6800352.1"/>
    <property type="molecule type" value="Genomic_DNA"/>
</dbReference>
<gene>
    <name evidence="1" type="ORF">ABZ931_04950</name>
</gene>
<accession>A0ABV3AT51</accession>
<comment type="caution">
    <text evidence="1">The sequence shown here is derived from an EMBL/GenBank/DDBJ whole genome shotgun (WGS) entry which is preliminary data.</text>
</comment>
<name>A0ABV3AT51_9ACTN</name>
<protein>
    <submittedName>
        <fullName evidence="1">Uncharacterized protein</fullName>
    </submittedName>
</protein>
<dbReference type="Gene3D" id="2.170.15.10">
    <property type="entry name" value="Proaerolysin, chain A, domain 3"/>
    <property type="match status" value="1"/>
</dbReference>